<evidence type="ECO:0000313" key="4">
    <source>
        <dbReference type="Proteomes" id="UP001595859"/>
    </source>
</evidence>
<keyword evidence="2" id="KW-1133">Transmembrane helix</keyword>
<protein>
    <recommendedName>
        <fullName evidence="5">Mce-associated membrane protein</fullName>
    </recommendedName>
</protein>
<proteinExistence type="predicted"/>
<name>A0ABV9RYR5_9PSEU</name>
<keyword evidence="4" id="KW-1185">Reference proteome</keyword>
<organism evidence="3 4">
    <name type="scientific">Actinophytocola glycyrrhizae</name>
    <dbReference type="NCBI Taxonomy" id="2044873"/>
    <lineage>
        <taxon>Bacteria</taxon>
        <taxon>Bacillati</taxon>
        <taxon>Actinomycetota</taxon>
        <taxon>Actinomycetes</taxon>
        <taxon>Pseudonocardiales</taxon>
        <taxon>Pseudonocardiaceae</taxon>
    </lineage>
</organism>
<feature type="compositionally biased region" description="Pro residues" evidence="1">
    <location>
        <begin position="53"/>
        <end position="71"/>
    </location>
</feature>
<comment type="caution">
    <text evidence="3">The sequence shown here is derived from an EMBL/GenBank/DDBJ whole genome shotgun (WGS) entry which is preliminary data.</text>
</comment>
<feature type="region of interest" description="Disordered" evidence="1">
    <location>
        <begin position="41"/>
        <end position="72"/>
    </location>
</feature>
<reference evidence="4" key="1">
    <citation type="journal article" date="2019" name="Int. J. Syst. Evol. Microbiol.">
        <title>The Global Catalogue of Microorganisms (GCM) 10K type strain sequencing project: providing services to taxonomists for standard genome sequencing and annotation.</title>
        <authorList>
            <consortium name="The Broad Institute Genomics Platform"/>
            <consortium name="The Broad Institute Genome Sequencing Center for Infectious Disease"/>
            <person name="Wu L."/>
            <person name="Ma J."/>
        </authorList>
    </citation>
    <scope>NUCLEOTIDE SEQUENCE [LARGE SCALE GENOMIC DNA]</scope>
    <source>
        <strain evidence="4">ZS-22-S1</strain>
    </source>
</reference>
<sequence>MADNEHPREHDPAAPPPAVREPTDITPDQVRQFQEFQRFQELMREQAEKGLPPGSPPPGLLQPWGPPPPRESLPKRLLKSAVSKIVTGLVVLAILVLGGYLAIDYFFGENHDQLPASQTGGGKTRDNLILDTNPYETVRKIYHHIANGENGVPEQVCLRFQDRGEEFAEDMGYADCTAAVRGLAGEVTDSNAYAESMPSYTTTEVPGEQIRISSCEDNIRGGIQGGPALGVFTVSKIAGSKGGQWIITGHQTEPACPTGSAGPTGPTS</sequence>
<evidence type="ECO:0000256" key="2">
    <source>
        <dbReference type="SAM" id="Phobius"/>
    </source>
</evidence>
<accession>A0ABV9RYR5</accession>
<evidence type="ECO:0000256" key="1">
    <source>
        <dbReference type="SAM" id="MobiDB-lite"/>
    </source>
</evidence>
<evidence type="ECO:0008006" key="5">
    <source>
        <dbReference type="Google" id="ProtNLM"/>
    </source>
</evidence>
<keyword evidence="2" id="KW-0472">Membrane</keyword>
<evidence type="ECO:0000313" key="3">
    <source>
        <dbReference type="EMBL" id="MFC4853813.1"/>
    </source>
</evidence>
<dbReference type="Proteomes" id="UP001595859">
    <property type="component" value="Unassembled WGS sequence"/>
</dbReference>
<feature type="compositionally biased region" description="Basic and acidic residues" evidence="1">
    <location>
        <begin position="1"/>
        <end position="12"/>
    </location>
</feature>
<feature type="transmembrane region" description="Helical" evidence="2">
    <location>
        <begin position="85"/>
        <end position="107"/>
    </location>
</feature>
<feature type="region of interest" description="Disordered" evidence="1">
    <location>
        <begin position="1"/>
        <end position="27"/>
    </location>
</feature>
<feature type="region of interest" description="Disordered" evidence="1">
    <location>
        <begin position="249"/>
        <end position="268"/>
    </location>
</feature>
<dbReference type="RefSeq" id="WP_378055785.1">
    <property type="nucleotide sequence ID" value="NZ_JBHSIS010000004.1"/>
</dbReference>
<dbReference type="EMBL" id="JBHSIS010000004">
    <property type="protein sequence ID" value="MFC4853813.1"/>
    <property type="molecule type" value="Genomic_DNA"/>
</dbReference>
<keyword evidence="2" id="KW-0812">Transmembrane</keyword>
<gene>
    <name evidence="3" type="ORF">ACFPCV_09875</name>
</gene>